<accession>A0ABP6REN7</accession>
<protein>
    <submittedName>
        <fullName evidence="3">Uncharacterized protein</fullName>
    </submittedName>
</protein>
<gene>
    <name evidence="3" type="ORF">GCM10020260_16120</name>
</gene>
<proteinExistence type="predicted"/>
<feature type="region of interest" description="Disordered" evidence="1">
    <location>
        <begin position="61"/>
        <end position="107"/>
    </location>
</feature>
<comment type="caution">
    <text evidence="3">The sequence shown here is derived from an EMBL/GenBank/DDBJ whole genome shotgun (WGS) entry which is preliminary data.</text>
</comment>
<name>A0ABP6REN7_9MICC</name>
<reference evidence="4" key="1">
    <citation type="journal article" date="2019" name="Int. J. Syst. Evol. Microbiol.">
        <title>The Global Catalogue of Microorganisms (GCM) 10K type strain sequencing project: providing services to taxonomists for standard genome sequencing and annotation.</title>
        <authorList>
            <consortium name="The Broad Institute Genomics Platform"/>
            <consortium name="The Broad Institute Genome Sequencing Center for Infectious Disease"/>
            <person name="Wu L."/>
            <person name="Ma J."/>
        </authorList>
    </citation>
    <scope>NUCLEOTIDE SEQUENCE [LARGE SCALE GENOMIC DNA]</scope>
    <source>
        <strain evidence="4">JCM 11483</strain>
    </source>
</reference>
<evidence type="ECO:0000256" key="1">
    <source>
        <dbReference type="SAM" id="MobiDB-lite"/>
    </source>
</evidence>
<feature type="transmembrane region" description="Helical" evidence="2">
    <location>
        <begin position="29"/>
        <end position="54"/>
    </location>
</feature>
<keyword evidence="2" id="KW-0812">Transmembrane</keyword>
<sequence>MGAVADGLALGAATTAEQAPSEASAAGDMLLMVLTGVMWALSLAALAGAAWLMGRWMQNREARRRAPAEGDDAGTRGGRRPGSRAARRSVRRGKRRQDNASDLDGWA</sequence>
<dbReference type="RefSeq" id="WP_344720048.1">
    <property type="nucleotide sequence ID" value="NZ_BAAAYG010000005.1"/>
</dbReference>
<evidence type="ECO:0000313" key="4">
    <source>
        <dbReference type="Proteomes" id="UP001501736"/>
    </source>
</evidence>
<keyword evidence="2" id="KW-1133">Transmembrane helix</keyword>
<dbReference type="EMBL" id="BAAAYG010000005">
    <property type="protein sequence ID" value="GAA3284798.1"/>
    <property type="molecule type" value="Genomic_DNA"/>
</dbReference>
<feature type="compositionally biased region" description="Basic residues" evidence="1">
    <location>
        <begin position="77"/>
        <end position="95"/>
    </location>
</feature>
<evidence type="ECO:0000256" key="2">
    <source>
        <dbReference type="SAM" id="Phobius"/>
    </source>
</evidence>
<keyword evidence="2" id="KW-0472">Membrane</keyword>
<dbReference type="Proteomes" id="UP001501736">
    <property type="component" value="Unassembled WGS sequence"/>
</dbReference>
<organism evidence="3 4">
    <name type="scientific">Nesterenkonia halobia</name>
    <dbReference type="NCBI Taxonomy" id="37922"/>
    <lineage>
        <taxon>Bacteria</taxon>
        <taxon>Bacillati</taxon>
        <taxon>Actinomycetota</taxon>
        <taxon>Actinomycetes</taxon>
        <taxon>Micrococcales</taxon>
        <taxon>Micrococcaceae</taxon>
        <taxon>Nesterenkonia</taxon>
    </lineage>
</organism>
<keyword evidence="4" id="KW-1185">Reference proteome</keyword>
<evidence type="ECO:0000313" key="3">
    <source>
        <dbReference type="EMBL" id="GAA3284798.1"/>
    </source>
</evidence>